<accession>A0A318STW8</accession>
<keyword evidence="1" id="KW-1133">Transmembrane helix</keyword>
<keyword evidence="1" id="KW-0472">Membrane</keyword>
<protein>
    <recommendedName>
        <fullName evidence="4">YrhK-like protein</fullName>
    </recommendedName>
</protein>
<name>A0A318STW8_9HYPH</name>
<gene>
    <name evidence="2" type="ORF">C7477_13112</name>
</gene>
<evidence type="ECO:0008006" key="4">
    <source>
        <dbReference type="Google" id="ProtNLM"/>
    </source>
</evidence>
<reference evidence="2 3" key="1">
    <citation type="submission" date="2018-06" db="EMBL/GenBank/DDBJ databases">
        <title>Genomic Encyclopedia of Type Strains, Phase III (KMG-III): the genomes of soil and plant-associated and newly described type strains.</title>
        <authorList>
            <person name="Whitman W."/>
        </authorList>
    </citation>
    <scope>NUCLEOTIDE SEQUENCE [LARGE SCALE GENOMIC DNA]</scope>
    <source>
        <strain evidence="2 3">ORS 1419</strain>
    </source>
</reference>
<keyword evidence="1" id="KW-0812">Transmembrane</keyword>
<dbReference type="EMBL" id="QJTF01000031">
    <property type="protein sequence ID" value="PYE85310.1"/>
    <property type="molecule type" value="Genomic_DNA"/>
</dbReference>
<feature type="transmembrane region" description="Helical" evidence="1">
    <location>
        <begin position="30"/>
        <end position="49"/>
    </location>
</feature>
<dbReference type="Proteomes" id="UP000247454">
    <property type="component" value="Unassembled WGS sequence"/>
</dbReference>
<organism evidence="2 3">
    <name type="scientific">Phyllobacterium leguminum</name>
    <dbReference type="NCBI Taxonomy" id="314237"/>
    <lineage>
        <taxon>Bacteria</taxon>
        <taxon>Pseudomonadati</taxon>
        <taxon>Pseudomonadota</taxon>
        <taxon>Alphaproteobacteria</taxon>
        <taxon>Hyphomicrobiales</taxon>
        <taxon>Phyllobacteriaceae</taxon>
        <taxon>Phyllobacterium</taxon>
    </lineage>
</organism>
<proteinExistence type="predicted"/>
<evidence type="ECO:0000256" key="1">
    <source>
        <dbReference type="SAM" id="Phobius"/>
    </source>
</evidence>
<feature type="transmembrane region" description="Helical" evidence="1">
    <location>
        <begin position="61"/>
        <end position="79"/>
    </location>
</feature>
<evidence type="ECO:0000313" key="3">
    <source>
        <dbReference type="Proteomes" id="UP000247454"/>
    </source>
</evidence>
<dbReference type="AlphaFoldDB" id="A0A318STW8"/>
<keyword evidence="3" id="KW-1185">Reference proteome</keyword>
<evidence type="ECO:0000313" key="2">
    <source>
        <dbReference type="EMBL" id="PYE85310.1"/>
    </source>
</evidence>
<comment type="caution">
    <text evidence="2">The sequence shown here is derived from an EMBL/GenBank/DDBJ whole genome shotgun (WGS) entry which is preliminary data.</text>
</comment>
<sequence>MAELSPANEEIHRIQENEKAKFIAAALDRFSTTLLGVGAISPVIAFLFSHRPLPPWELIKLTGIFVVCGLGSYLIHLWGRSHLKRLR</sequence>